<feature type="region of interest" description="Disordered" evidence="4">
    <location>
        <begin position="110"/>
        <end position="131"/>
    </location>
</feature>
<feature type="domain" description="Glycosyl hydrolase family 30 beta sandwich" evidence="6">
    <location>
        <begin position="549"/>
        <end position="600"/>
    </location>
</feature>
<evidence type="ECO:0000256" key="2">
    <source>
        <dbReference type="ARBA" id="ARBA00022729"/>
    </source>
</evidence>
<sequence length="614" mass="67723">MTAPEGPVLAMGRSPGGRIAMWDEAGRNAAREDDEDALLGAHEPSSPSTAPSFFWGRRAEIAAACVFLCGISAGSSLVASMDVTRAHRERDDLPRLRPEAPAEHAHVRGLLRRDPRAEGAAAPDGRPAAGAARVWQTARDLGRWERQADVRLVGQGSEFQGPVIDISAEQQQTLLGFGGAFTEAAAETYQKLPEDLRKQVIRDYFSEEGLGYTTGRVHINSCDFSVDHYSFDDVEDDFELKHFDENVTHDAEALLPFISAAQEVLQPLGRSLRLLATPWSPPAWMKNNGQMDHSTRPCLRDGASEAWANYISKWLSAYKAQGVPVWAVSVQNEPENDARWEACLWTAEEEAAFLGEQLGPALNRSHPEVLIFGYDHNKDHLVEWADALGDHPTAAAYLDGMAFHWYSGDSFGAVAEVRQRRPKLLLLASEATYEQYRWHEDTNLEHGDWSFGEGYAHDILGDLNAGSIGWIDWNLLLDQDGGPNHSDNPCDAALMADTREKRVYRHPQFYFIGHFSKYLLPGSKHLRTRVSPEVTYQGDDERDYGTCSGEDGLQATAAQRPDGLVAAVVLNCGDNPVGFQLRHRGQALVSTIPPHAIQTYLFAPGGSEPQEAMG</sequence>
<evidence type="ECO:0000259" key="6">
    <source>
        <dbReference type="Pfam" id="PF17189"/>
    </source>
</evidence>
<dbReference type="SUPFAM" id="SSF51445">
    <property type="entry name" value="(Trans)glycosidases"/>
    <property type="match status" value="1"/>
</dbReference>
<protein>
    <recommendedName>
        <fullName evidence="9">Glucosylceramidase</fullName>
    </recommendedName>
</protein>
<dbReference type="InterPro" id="IPR013780">
    <property type="entry name" value="Glyco_hydro_b"/>
</dbReference>
<evidence type="ECO:0000256" key="4">
    <source>
        <dbReference type="SAM" id="MobiDB-lite"/>
    </source>
</evidence>
<dbReference type="InterPro" id="IPR001139">
    <property type="entry name" value="Glyco_hydro_30"/>
</dbReference>
<dbReference type="PANTHER" id="PTHR11069:SF23">
    <property type="entry name" value="LYSOSOMAL ACID GLUCOSYLCERAMIDASE"/>
    <property type="match status" value="1"/>
</dbReference>
<dbReference type="InterPro" id="IPR033452">
    <property type="entry name" value="GH30_C"/>
</dbReference>
<dbReference type="Proteomes" id="UP001189429">
    <property type="component" value="Unassembled WGS sequence"/>
</dbReference>
<proteinExistence type="inferred from homology"/>
<keyword evidence="2" id="KW-0732">Signal</keyword>
<keyword evidence="3" id="KW-0378">Hydrolase</keyword>
<name>A0ABN9V7X9_9DINO</name>
<evidence type="ECO:0000313" key="8">
    <source>
        <dbReference type="Proteomes" id="UP001189429"/>
    </source>
</evidence>
<dbReference type="PRINTS" id="PR00843">
    <property type="entry name" value="GLHYDRLASE30"/>
</dbReference>
<dbReference type="Pfam" id="PF02055">
    <property type="entry name" value="Glyco_hydro_30"/>
    <property type="match status" value="1"/>
</dbReference>
<dbReference type="Gene3D" id="3.20.20.80">
    <property type="entry name" value="Glycosidases"/>
    <property type="match status" value="1"/>
</dbReference>
<evidence type="ECO:0008006" key="9">
    <source>
        <dbReference type="Google" id="ProtNLM"/>
    </source>
</evidence>
<evidence type="ECO:0000256" key="3">
    <source>
        <dbReference type="ARBA" id="ARBA00022801"/>
    </source>
</evidence>
<dbReference type="PANTHER" id="PTHR11069">
    <property type="entry name" value="GLUCOSYLCERAMIDASE"/>
    <property type="match status" value="1"/>
</dbReference>
<organism evidence="7 8">
    <name type="scientific">Prorocentrum cordatum</name>
    <dbReference type="NCBI Taxonomy" id="2364126"/>
    <lineage>
        <taxon>Eukaryota</taxon>
        <taxon>Sar</taxon>
        <taxon>Alveolata</taxon>
        <taxon>Dinophyceae</taxon>
        <taxon>Prorocentrales</taxon>
        <taxon>Prorocentraceae</taxon>
        <taxon>Prorocentrum</taxon>
    </lineage>
</organism>
<evidence type="ECO:0000313" key="7">
    <source>
        <dbReference type="EMBL" id="CAK0867966.1"/>
    </source>
</evidence>
<dbReference type="InterPro" id="IPR017853">
    <property type="entry name" value="GH"/>
</dbReference>
<dbReference type="Gene3D" id="2.60.40.1180">
    <property type="entry name" value="Golgi alpha-mannosidase II"/>
    <property type="match status" value="1"/>
</dbReference>
<dbReference type="Pfam" id="PF17189">
    <property type="entry name" value="Glyco_hydro_30C"/>
    <property type="match status" value="1"/>
</dbReference>
<feature type="compositionally biased region" description="Low complexity" evidence="4">
    <location>
        <begin position="118"/>
        <end position="131"/>
    </location>
</feature>
<comment type="caution">
    <text evidence="7">The sequence shown here is derived from an EMBL/GenBank/DDBJ whole genome shotgun (WGS) entry which is preliminary data.</text>
</comment>
<keyword evidence="8" id="KW-1185">Reference proteome</keyword>
<dbReference type="InterPro" id="IPR033453">
    <property type="entry name" value="Glyco_hydro_30_TIM-barrel"/>
</dbReference>
<gene>
    <name evidence="7" type="ORF">PCOR1329_LOCUS54775</name>
</gene>
<accession>A0ABN9V7X9</accession>
<evidence type="ECO:0000256" key="1">
    <source>
        <dbReference type="ARBA" id="ARBA00005382"/>
    </source>
</evidence>
<dbReference type="EMBL" id="CAUYUJ010016699">
    <property type="protein sequence ID" value="CAK0867966.1"/>
    <property type="molecule type" value="Genomic_DNA"/>
</dbReference>
<comment type="similarity">
    <text evidence="1">Belongs to the glycosyl hydrolase 30 family.</text>
</comment>
<evidence type="ECO:0000259" key="5">
    <source>
        <dbReference type="Pfam" id="PF02055"/>
    </source>
</evidence>
<feature type="domain" description="Glycosyl hydrolase family 30 TIM-barrel" evidence="5">
    <location>
        <begin position="176"/>
        <end position="519"/>
    </location>
</feature>
<reference evidence="7" key="1">
    <citation type="submission" date="2023-10" db="EMBL/GenBank/DDBJ databases">
        <authorList>
            <person name="Chen Y."/>
            <person name="Shah S."/>
            <person name="Dougan E. K."/>
            <person name="Thang M."/>
            <person name="Chan C."/>
        </authorList>
    </citation>
    <scope>NUCLEOTIDE SEQUENCE [LARGE SCALE GENOMIC DNA]</scope>
</reference>